<evidence type="ECO:0000256" key="5">
    <source>
        <dbReference type="ARBA" id="ARBA00022692"/>
    </source>
</evidence>
<evidence type="ECO:0000259" key="9">
    <source>
        <dbReference type="Pfam" id="PF06826"/>
    </source>
</evidence>
<proteinExistence type="inferred from homology"/>
<dbReference type="PANTHER" id="PTHR30445:SF3">
    <property type="entry name" value="TRANSPORT PROTEIN YIDE-RELATED"/>
    <property type="match status" value="1"/>
</dbReference>
<feature type="domain" description="YidE/YbjL duplication" evidence="9">
    <location>
        <begin position="212"/>
        <end position="379"/>
    </location>
</feature>
<evidence type="ECO:0000256" key="7">
    <source>
        <dbReference type="ARBA" id="ARBA00023136"/>
    </source>
</evidence>
<feature type="transmembrane region" description="Helical" evidence="8">
    <location>
        <begin position="29"/>
        <end position="50"/>
    </location>
</feature>
<evidence type="ECO:0000256" key="3">
    <source>
        <dbReference type="ARBA" id="ARBA00022448"/>
    </source>
</evidence>
<dbReference type="Proteomes" id="UP000007161">
    <property type="component" value="Chromosome"/>
</dbReference>
<keyword evidence="11" id="KW-1185">Reference proteome</keyword>
<evidence type="ECO:0000256" key="6">
    <source>
        <dbReference type="ARBA" id="ARBA00022989"/>
    </source>
</evidence>
<dbReference type="STRING" id="443254.Marpi_1071"/>
<keyword evidence="3" id="KW-0813">Transport</keyword>
<dbReference type="OrthoDB" id="9155749at2"/>
<feature type="transmembrane region" description="Helical" evidence="8">
    <location>
        <begin position="231"/>
        <end position="249"/>
    </location>
</feature>
<keyword evidence="7 8" id="KW-0472">Membrane</keyword>
<dbReference type="InterPro" id="IPR050144">
    <property type="entry name" value="AAE_transporter"/>
</dbReference>
<organism evidence="10 11">
    <name type="scientific">Marinitoga piezophila (strain DSM 14283 / JCM 11233 / KA3)</name>
    <dbReference type="NCBI Taxonomy" id="443254"/>
    <lineage>
        <taxon>Bacteria</taxon>
        <taxon>Thermotogati</taxon>
        <taxon>Thermotogota</taxon>
        <taxon>Thermotogae</taxon>
        <taxon>Petrotogales</taxon>
        <taxon>Petrotogaceae</taxon>
        <taxon>Marinitoga</taxon>
    </lineage>
</organism>
<feature type="transmembrane region" description="Helical" evidence="8">
    <location>
        <begin position="300"/>
        <end position="319"/>
    </location>
</feature>
<feature type="transmembrane region" description="Helical" evidence="8">
    <location>
        <begin position="270"/>
        <end position="288"/>
    </location>
</feature>
<dbReference type="eggNOG" id="COG2985">
    <property type="taxonomic scope" value="Bacteria"/>
</dbReference>
<dbReference type="InterPro" id="IPR006512">
    <property type="entry name" value="YidE_YbjL"/>
</dbReference>
<evidence type="ECO:0000313" key="11">
    <source>
        <dbReference type="Proteomes" id="UP000007161"/>
    </source>
</evidence>
<keyword evidence="5 8" id="KW-0812">Transmembrane</keyword>
<dbReference type="EMBL" id="CP003257">
    <property type="protein sequence ID" value="AEX85483.1"/>
    <property type="molecule type" value="Genomic_DNA"/>
</dbReference>
<feature type="transmembrane region" description="Helical" evidence="8">
    <location>
        <begin position="164"/>
        <end position="186"/>
    </location>
</feature>
<dbReference type="PANTHER" id="PTHR30445">
    <property type="entry name" value="K(+)_H(+) ANTIPORTER SUBUNIT KHTT"/>
    <property type="match status" value="1"/>
</dbReference>
<dbReference type="HOGENOM" id="CLU_035023_4_0_0"/>
<reference evidence="11" key="2">
    <citation type="submission" date="2012-01" db="EMBL/GenBank/DDBJ databases">
        <title>Complete sequence of chromosome of Marinitoga piezophila KA3.</title>
        <authorList>
            <person name="Lucas S."/>
            <person name="Han J."/>
            <person name="Lapidus A."/>
            <person name="Cheng J.-F."/>
            <person name="Goodwin L."/>
            <person name="Pitluck S."/>
            <person name="Peters L."/>
            <person name="Mikhailova N."/>
            <person name="Teshima H."/>
            <person name="Detter J.C."/>
            <person name="Han C."/>
            <person name="Tapia R."/>
            <person name="Land M."/>
            <person name="Hauser L."/>
            <person name="Kyrpides N."/>
            <person name="Ivanova N."/>
            <person name="Pagani I."/>
            <person name="Jebbar M."/>
            <person name="Vannier P."/>
            <person name="Oger P."/>
            <person name="Cario A."/>
            <person name="Bartlett D."/>
            <person name="Noll K.M."/>
            <person name="Woyke T."/>
        </authorList>
    </citation>
    <scope>NUCLEOTIDE SEQUENCE [LARGE SCALE GENOMIC DNA]</scope>
    <source>
        <strain evidence="11">DSM 14283 / JCM 11233 / KA3</strain>
    </source>
</reference>
<feature type="transmembrane region" description="Helical" evidence="8">
    <location>
        <begin position="207"/>
        <end position="225"/>
    </location>
</feature>
<evidence type="ECO:0000313" key="10">
    <source>
        <dbReference type="EMBL" id="AEX85483.1"/>
    </source>
</evidence>
<protein>
    <submittedName>
        <fullName evidence="10">Putative permease</fullName>
    </submittedName>
</protein>
<sequence>MLSNPYFLLFSSIFLGIFIGKFKIGRFKLGSSGTLFSGLFLGWLATTLLLKDNNLSSIQLLKASFHQFFLFSLILFISAVGLIASRDIKFIIKKFGSRFIAMAFVITLSGFILSYFFGKISGYNIYNFIGVYSGALTSSPGLATALETVPDFQDEITFGYSVGYIPGVLAVILSMYLIPVIFKIDISKEKEKLASEITFEEDKINNFDFMAFSFVIIVGILLGKININLGIIQFSLGMTGGILISALFLGSLGKVGPINFKMNKKILKSIQELGLLMFLSSVGLKSGYNTFNNLNEKTLILMFFALIIALFSILIGYIIGRYIFKLNWIILSGAICGGMTSTPGLGAAIDANESEEVASGYGATYPFALLGMVIFTKIFSLLN</sequence>
<feature type="transmembrane region" description="Helical" evidence="8">
    <location>
        <begin position="326"/>
        <end position="349"/>
    </location>
</feature>
<feature type="transmembrane region" description="Helical" evidence="8">
    <location>
        <begin position="65"/>
        <end position="84"/>
    </location>
</feature>
<feature type="transmembrane region" description="Helical" evidence="8">
    <location>
        <begin position="6"/>
        <end position="22"/>
    </location>
</feature>
<comment type="subcellular location">
    <subcellularLocation>
        <location evidence="1">Cell membrane</location>
        <topology evidence="1">Multi-pass membrane protein</topology>
    </subcellularLocation>
</comment>
<feature type="transmembrane region" description="Helical" evidence="8">
    <location>
        <begin position="96"/>
        <end position="117"/>
    </location>
</feature>
<dbReference type="NCBIfam" id="TIGR01625">
    <property type="entry name" value="YidE_YbjL_dupl"/>
    <property type="match status" value="1"/>
</dbReference>
<evidence type="ECO:0000256" key="8">
    <source>
        <dbReference type="SAM" id="Phobius"/>
    </source>
</evidence>
<evidence type="ECO:0000256" key="4">
    <source>
        <dbReference type="ARBA" id="ARBA00022475"/>
    </source>
</evidence>
<evidence type="ECO:0000256" key="1">
    <source>
        <dbReference type="ARBA" id="ARBA00004651"/>
    </source>
</evidence>
<dbReference type="AlphaFoldDB" id="H2J7Z2"/>
<dbReference type="GO" id="GO:0005886">
    <property type="term" value="C:plasma membrane"/>
    <property type="evidence" value="ECO:0007669"/>
    <property type="project" value="UniProtKB-SubCell"/>
</dbReference>
<dbReference type="RefSeq" id="WP_014296555.1">
    <property type="nucleotide sequence ID" value="NC_016751.1"/>
</dbReference>
<dbReference type="KEGG" id="mpz:Marpi_1071"/>
<feature type="domain" description="YidE/YbjL duplication" evidence="9">
    <location>
        <begin position="9"/>
        <end position="179"/>
    </location>
</feature>
<accession>H2J7Z2</accession>
<reference evidence="10 11" key="1">
    <citation type="journal article" date="2012" name="J. Bacteriol.">
        <title>Complete Genome Sequence of the Thermophilic, Piezophilic, Heterotrophic Bacterium Marinitoga piezophila KA3.</title>
        <authorList>
            <person name="Lucas S."/>
            <person name="Han J."/>
            <person name="Lapidus A."/>
            <person name="Cheng J.F."/>
            <person name="Goodwin L.A."/>
            <person name="Pitluck S."/>
            <person name="Peters L."/>
            <person name="Mikhailova N."/>
            <person name="Teshima H."/>
            <person name="Detter J.C."/>
            <person name="Han C."/>
            <person name="Tapia R."/>
            <person name="Land M."/>
            <person name="Hauser L."/>
            <person name="Kyrpides N.C."/>
            <person name="Ivanova N."/>
            <person name="Pagani I."/>
            <person name="Vannier P."/>
            <person name="Oger P."/>
            <person name="Bartlett D.H."/>
            <person name="Noll K.M."/>
            <person name="Woyke T."/>
            <person name="Jebbar M."/>
        </authorList>
    </citation>
    <scope>NUCLEOTIDE SEQUENCE [LARGE SCALE GENOMIC DNA]</scope>
    <source>
        <strain evidence="11">DSM 14283 / JCM 11233 / KA3</strain>
    </source>
</reference>
<evidence type="ECO:0000256" key="2">
    <source>
        <dbReference type="ARBA" id="ARBA00009854"/>
    </source>
</evidence>
<keyword evidence="4" id="KW-1003">Cell membrane</keyword>
<feature type="transmembrane region" description="Helical" evidence="8">
    <location>
        <begin position="361"/>
        <end position="382"/>
    </location>
</feature>
<name>H2J7Z2_MARPK</name>
<dbReference type="Pfam" id="PF06826">
    <property type="entry name" value="Asp-Al_Ex"/>
    <property type="match status" value="2"/>
</dbReference>
<gene>
    <name evidence="10" type="ordered locus">Marpi_1071</name>
</gene>
<comment type="similarity">
    <text evidence="2">Belongs to the AAE transporter (TC 2.A.81) family.</text>
</comment>
<keyword evidence="6 8" id="KW-1133">Transmembrane helix</keyword>